<dbReference type="PANTHER" id="PTHR35404">
    <property type="entry name" value="TRANSPOSASE OF TN10"/>
    <property type="match status" value="1"/>
</dbReference>
<dbReference type="PANTHER" id="PTHR35404:SF8">
    <property type="entry name" value="TRANSPOSASE OF TN10"/>
    <property type="match status" value="1"/>
</dbReference>
<evidence type="ECO:0000313" key="4">
    <source>
        <dbReference type="Proteomes" id="UP000195877"/>
    </source>
</evidence>
<accession>A0A1Y6HNT3</accession>
<protein>
    <submittedName>
        <fullName evidence="3">IS1481 transposase</fullName>
    </submittedName>
</protein>
<dbReference type="AlphaFoldDB" id="A0A1Y6HNT3"/>
<keyword evidence="1" id="KW-1133">Transmembrane helix</keyword>
<gene>
    <name evidence="3" type="ORF">PD5205_03876</name>
    <name evidence="2" type="ORF">PD885_00120</name>
</gene>
<evidence type="ECO:0000313" key="5">
    <source>
        <dbReference type="Proteomes" id="UP000195953"/>
    </source>
</evidence>
<dbReference type="Proteomes" id="UP000195953">
    <property type="component" value="Chromosome 1"/>
</dbReference>
<dbReference type="EMBL" id="LT853882">
    <property type="protein sequence ID" value="SMQ97392.1"/>
    <property type="molecule type" value="Genomic_DNA"/>
</dbReference>
<proteinExistence type="predicted"/>
<evidence type="ECO:0000313" key="3">
    <source>
        <dbReference type="EMBL" id="SMR05148.1"/>
    </source>
</evidence>
<dbReference type="EMBL" id="LT853885">
    <property type="protein sequence ID" value="SMR05148.1"/>
    <property type="molecule type" value="Genomic_DNA"/>
</dbReference>
<feature type="transmembrane region" description="Helical" evidence="1">
    <location>
        <begin position="65"/>
        <end position="83"/>
    </location>
</feature>
<sequence length="84" mass="9354">MAAAREREPLLMIVSPQLQAASARQLVNLCAQRMQIDLAFRDLKFDRDGQAMEDSLTRRGKRLQILLLVNPLAAFASWLAGIGC</sequence>
<name>A0A1Y6HNT3_9XANT</name>
<reference evidence="3 5" key="1">
    <citation type="submission" date="2017-05" db="EMBL/GenBank/DDBJ databases">
        <authorList>
            <person name="Song R."/>
            <person name="Chenine A.L."/>
            <person name="Ruprecht R.M."/>
        </authorList>
    </citation>
    <scope>NUCLEOTIDE SEQUENCE [LARGE SCALE GENOMIC DNA]</scope>
    <source>
        <strain evidence="3">PD5205</strain>
    </source>
</reference>
<dbReference type="SUPFAM" id="SSF53098">
    <property type="entry name" value="Ribonuclease H-like"/>
    <property type="match status" value="1"/>
</dbReference>
<evidence type="ECO:0000313" key="2">
    <source>
        <dbReference type="EMBL" id="SMQ97392.1"/>
    </source>
</evidence>
<dbReference type="eggNOG" id="COG3385">
    <property type="taxonomic scope" value="Bacteria"/>
</dbReference>
<keyword evidence="4" id="KW-1185">Reference proteome</keyword>
<reference evidence="2 4" key="2">
    <citation type="submission" date="2017-05" db="EMBL/GenBank/DDBJ databases">
        <authorList>
            <person name="Blom J."/>
        </authorList>
    </citation>
    <scope>NUCLEOTIDE SEQUENCE [LARGE SCALE GENOMIC DNA]</scope>
    <source>
        <strain evidence="2">PD885</strain>
    </source>
</reference>
<organism evidence="3 5">
    <name type="scientific">Xanthomonas fragariae</name>
    <dbReference type="NCBI Taxonomy" id="48664"/>
    <lineage>
        <taxon>Bacteria</taxon>
        <taxon>Pseudomonadati</taxon>
        <taxon>Pseudomonadota</taxon>
        <taxon>Gammaproteobacteria</taxon>
        <taxon>Lysobacterales</taxon>
        <taxon>Lysobacteraceae</taxon>
        <taxon>Xanthomonas</taxon>
    </lineage>
</organism>
<dbReference type="InterPro" id="IPR012337">
    <property type="entry name" value="RNaseH-like_sf"/>
</dbReference>
<evidence type="ECO:0000256" key="1">
    <source>
        <dbReference type="SAM" id="Phobius"/>
    </source>
</evidence>
<keyword evidence="1" id="KW-0472">Membrane</keyword>
<dbReference type="Proteomes" id="UP000195877">
    <property type="component" value="Chromosome 1"/>
</dbReference>
<keyword evidence="1" id="KW-0812">Transmembrane</keyword>